<evidence type="ECO:0000313" key="2">
    <source>
        <dbReference type="EMBL" id="EDR05890.1"/>
    </source>
</evidence>
<feature type="region of interest" description="Disordered" evidence="1">
    <location>
        <begin position="675"/>
        <end position="761"/>
    </location>
</feature>
<feature type="region of interest" description="Disordered" evidence="1">
    <location>
        <begin position="598"/>
        <end position="655"/>
    </location>
</feature>
<feature type="region of interest" description="Disordered" evidence="1">
    <location>
        <begin position="811"/>
        <end position="833"/>
    </location>
</feature>
<feature type="region of interest" description="Disordered" evidence="1">
    <location>
        <begin position="452"/>
        <end position="491"/>
    </location>
</feature>
<dbReference type="RefSeq" id="XP_001883566.1">
    <property type="nucleotide sequence ID" value="XM_001883531.1"/>
</dbReference>
<dbReference type="KEGG" id="lbc:LACBIDRAFT_329365"/>
<sequence>MLTIWHCPALLKAQLTHGELKLRQATIQAIESRVIYLDEDQFEGGACTFKFGFDLMRSGKPERRHDAGKAVDSVTEEVFIKNESLSARSSSPAFVFPPSNTSCIMIKASTIDALASFVLASGTIRPSLDRQLPCARPVRKKSGVSIKSLFPRTSRYSNQLRVYSMAAYQYTTSQNIFGSNTIHRPSLQHATPTRPSASGNAAIPSGSTLAQPTFKPPAHKHAHHLHSIPPREKSTRTLIIDHMLWVHGTLHLYLTFGRSISIAGRTRFAQARAELGMTDRAGGPSSPNYAHRRRPENYEEEDELGSEGEDTGALKARSGARNDEEGERLRRQDLTLARSLRLRAEGLEKVVTSMLEQPPPIHPIDDDDIITPPSSPKPKPSKHPHTLPNGVRLRLALGTIINDLFARQAPHPAYRHTHPSPPKTEHTPPTPIPASFSDLPEALIPLATVSGAFSPLPKQPQPIAPYRYTPPRTYPQSSSSSPSSSHDILPIPSTRTRSLYTAGIDHHTVNSLPTFRCPRHLHTGCEICVEAKSPTRHRSSGSDPSRGQLSSSFSSSLTASSSFRTGSSSSFPTAASTSWQTTSGTNWKFTSGGEITGWKDDGSGIGSGLLRPGVRGSALRRKASGIAPGKQNQKDRDRDSEEKQEEGGTGSGNTKLSKLIPRFIRLSALAAAELGREVRGEEEDVGVREEDKHSVGLSQGVEAASGVEGSTNQRKNDSSGWESGSAFSPVLRPTSPLTHVRPTSPLAPRSTAQPPSPQKMYESALRPSLEWYLLLAGLLTRAVLEGYLSAGWRDWQAVQCLLLVGLGVNEGAGEDQDGGESEEDEDAEFSEFDPDELPGLVDAIKILFPSLRQASTQKGKAEEDYELEMLDRLRRFHDIPPSTPDLSTHMEDLAWQYPAEPVERAAVRFCEAVAKWRGKPELETYKKKPNFSGDAGMGMSIESLVHSNPTSPVMGNANAGAGWEERKVVKRKPSIDVYFTAPLMRDVVWSRGNSNKRGREAEDGGAGSPPKRIHS</sequence>
<keyword evidence="3" id="KW-1185">Reference proteome</keyword>
<accession>B0DHT8</accession>
<feature type="compositionally biased region" description="Basic residues" evidence="1">
    <location>
        <begin position="217"/>
        <end position="226"/>
    </location>
</feature>
<feature type="compositionally biased region" description="Low complexity" evidence="1">
    <location>
        <begin position="545"/>
        <end position="578"/>
    </location>
</feature>
<protein>
    <submittedName>
        <fullName evidence="2">Predicted protein</fullName>
    </submittedName>
</protein>
<dbReference type="EMBL" id="DS547111">
    <property type="protein sequence ID" value="EDR05890.1"/>
    <property type="molecule type" value="Genomic_DNA"/>
</dbReference>
<reference evidence="2 3" key="1">
    <citation type="journal article" date="2008" name="Nature">
        <title>The genome of Laccaria bicolor provides insights into mycorrhizal symbiosis.</title>
        <authorList>
            <person name="Martin F."/>
            <person name="Aerts A."/>
            <person name="Ahren D."/>
            <person name="Brun A."/>
            <person name="Danchin E.G.J."/>
            <person name="Duchaussoy F."/>
            <person name="Gibon J."/>
            <person name="Kohler A."/>
            <person name="Lindquist E."/>
            <person name="Pereda V."/>
            <person name="Salamov A."/>
            <person name="Shapiro H.J."/>
            <person name="Wuyts J."/>
            <person name="Blaudez D."/>
            <person name="Buee M."/>
            <person name="Brokstein P."/>
            <person name="Canbaeck B."/>
            <person name="Cohen D."/>
            <person name="Courty P.E."/>
            <person name="Coutinho P.M."/>
            <person name="Delaruelle C."/>
            <person name="Detter J.C."/>
            <person name="Deveau A."/>
            <person name="DiFazio S."/>
            <person name="Duplessis S."/>
            <person name="Fraissinet-Tachet L."/>
            <person name="Lucic E."/>
            <person name="Frey-Klett P."/>
            <person name="Fourrey C."/>
            <person name="Feussner I."/>
            <person name="Gay G."/>
            <person name="Grimwood J."/>
            <person name="Hoegger P.J."/>
            <person name="Jain P."/>
            <person name="Kilaru S."/>
            <person name="Labbe J."/>
            <person name="Lin Y.C."/>
            <person name="Legue V."/>
            <person name="Le Tacon F."/>
            <person name="Marmeisse R."/>
            <person name="Melayah D."/>
            <person name="Montanini B."/>
            <person name="Muratet M."/>
            <person name="Nehls U."/>
            <person name="Niculita-Hirzel H."/>
            <person name="Oudot-Le Secq M.P."/>
            <person name="Peter M."/>
            <person name="Quesneville H."/>
            <person name="Rajashekar B."/>
            <person name="Reich M."/>
            <person name="Rouhier N."/>
            <person name="Schmutz J."/>
            <person name="Yin T."/>
            <person name="Chalot M."/>
            <person name="Henrissat B."/>
            <person name="Kuees U."/>
            <person name="Lucas S."/>
            <person name="Van de Peer Y."/>
            <person name="Podila G.K."/>
            <person name="Polle A."/>
            <person name="Pukkila P.J."/>
            <person name="Richardson P.M."/>
            <person name="Rouze P."/>
            <person name="Sanders I.R."/>
            <person name="Stajich J.E."/>
            <person name="Tunlid A."/>
            <person name="Tuskan G."/>
            <person name="Grigoriev I.V."/>
        </authorList>
    </citation>
    <scope>NUCLEOTIDE SEQUENCE [LARGE SCALE GENOMIC DNA]</scope>
    <source>
        <strain evidence="3">S238N-H82 / ATCC MYA-4686</strain>
    </source>
</reference>
<feature type="region of interest" description="Disordered" evidence="1">
    <location>
        <begin position="276"/>
        <end position="330"/>
    </location>
</feature>
<organism evidence="3">
    <name type="scientific">Laccaria bicolor (strain S238N-H82 / ATCC MYA-4686)</name>
    <name type="common">Bicoloured deceiver</name>
    <name type="synonym">Laccaria laccata var. bicolor</name>
    <dbReference type="NCBI Taxonomy" id="486041"/>
    <lineage>
        <taxon>Eukaryota</taxon>
        <taxon>Fungi</taxon>
        <taxon>Dikarya</taxon>
        <taxon>Basidiomycota</taxon>
        <taxon>Agaricomycotina</taxon>
        <taxon>Agaricomycetes</taxon>
        <taxon>Agaricomycetidae</taxon>
        <taxon>Agaricales</taxon>
        <taxon>Agaricineae</taxon>
        <taxon>Hydnangiaceae</taxon>
        <taxon>Laccaria</taxon>
    </lineage>
</organism>
<feature type="region of interest" description="Disordered" evidence="1">
    <location>
        <begin position="353"/>
        <end position="387"/>
    </location>
</feature>
<feature type="region of interest" description="Disordered" evidence="1">
    <location>
        <begin position="991"/>
        <end position="1015"/>
    </location>
</feature>
<dbReference type="OrthoDB" id="2534923at2759"/>
<proteinExistence type="predicted"/>
<dbReference type="AlphaFoldDB" id="B0DHT8"/>
<feature type="compositionally biased region" description="Acidic residues" evidence="1">
    <location>
        <begin position="812"/>
        <end position="833"/>
    </location>
</feature>
<dbReference type="Proteomes" id="UP000001194">
    <property type="component" value="Unassembled WGS sequence"/>
</dbReference>
<feature type="compositionally biased region" description="Acidic residues" evidence="1">
    <location>
        <begin position="298"/>
        <end position="310"/>
    </location>
</feature>
<feature type="region of interest" description="Disordered" evidence="1">
    <location>
        <begin position="412"/>
        <end position="435"/>
    </location>
</feature>
<evidence type="ECO:0000313" key="3">
    <source>
        <dbReference type="Proteomes" id="UP000001194"/>
    </source>
</evidence>
<feature type="compositionally biased region" description="Basic and acidic residues" evidence="1">
    <location>
        <begin position="675"/>
        <end position="694"/>
    </location>
</feature>
<evidence type="ECO:0000256" key="1">
    <source>
        <dbReference type="SAM" id="MobiDB-lite"/>
    </source>
</evidence>
<feature type="compositionally biased region" description="Polar residues" evidence="1">
    <location>
        <begin position="708"/>
        <end position="726"/>
    </location>
</feature>
<feature type="compositionally biased region" description="Basic and acidic residues" evidence="1">
    <location>
        <begin position="320"/>
        <end position="330"/>
    </location>
</feature>
<feature type="compositionally biased region" description="Polar residues" evidence="1">
    <location>
        <begin position="183"/>
        <end position="211"/>
    </location>
</feature>
<dbReference type="InParanoid" id="B0DHT8"/>
<dbReference type="HOGENOM" id="CLU_009892_0_0_1"/>
<feature type="region of interest" description="Disordered" evidence="1">
    <location>
        <begin position="533"/>
        <end position="586"/>
    </location>
</feature>
<feature type="region of interest" description="Disordered" evidence="1">
    <location>
        <begin position="183"/>
        <end position="230"/>
    </location>
</feature>
<gene>
    <name evidence="2" type="ORF">LACBIDRAFT_329365</name>
</gene>
<dbReference type="GeneID" id="6079212"/>
<name>B0DHT8_LACBS</name>
<feature type="compositionally biased region" description="Basic and acidic residues" evidence="1">
    <location>
        <begin position="632"/>
        <end position="641"/>
    </location>
</feature>
<feature type="compositionally biased region" description="Low complexity" evidence="1">
    <location>
        <begin position="465"/>
        <end position="485"/>
    </location>
</feature>